<organism evidence="2 3">
    <name type="scientific">Cutibacterium modestum</name>
    <dbReference type="NCBI Taxonomy" id="2559073"/>
    <lineage>
        <taxon>Bacteria</taxon>
        <taxon>Bacillati</taxon>
        <taxon>Actinomycetota</taxon>
        <taxon>Actinomycetes</taxon>
        <taxon>Propionibacteriales</taxon>
        <taxon>Propionibacteriaceae</taxon>
        <taxon>Cutibacterium</taxon>
    </lineage>
</organism>
<feature type="compositionally biased region" description="Basic and acidic residues" evidence="1">
    <location>
        <begin position="42"/>
        <end position="51"/>
    </location>
</feature>
<protein>
    <submittedName>
        <fullName evidence="2">Uncharacterized protein</fullName>
    </submittedName>
</protein>
<feature type="compositionally biased region" description="Gly residues" evidence="1">
    <location>
        <begin position="134"/>
        <end position="145"/>
    </location>
</feature>
<feature type="compositionally biased region" description="Pro residues" evidence="1">
    <location>
        <begin position="57"/>
        <end position="77"/>
    </location>
</feature>
<evidence type="ECO:0000313" key="3">
    <source>
        <dbReference type="Proteomes" id="UP000825072"/>
    </source>
</evidence>
<dbReference type="Proteomes" id="UP000825072">
    <property type="component" value="Chromosome 1"/>
</dbReference>
<evidence type="ECO:0000256" key="1">
    <source>
        <dbReference type="SAM" id="MobiDB-lite"/>
    </source>
</evidence>
<proteinExistence type="predicted"/>
<dbReference type="EMBL" id="AP024747">
    <property type="protein sequence ID" value="BCY25797.1"/>
    <property type="molecule type" value="Genomic_DNA"/>
</dbReference>
<reference evidence="2" key="1">
    <citation type="submission" date="2021-06" db="EMBL/GenBank/DDBJ databases">
        <title>Genome sequence of Cutibacterium modestum strain KB17-24694.</title>
        <authorList>
            <person name="Dekio I."/>
            <person name="Asahina A."/>
            <person name="Nishida M."/>
        </authorList>
    </citation>
    <scope>NUCLEOTIDE SEQUENCE</scope>
    <source>
        <strain evidence="2">KB17-24694</strain>
    </source>
</reference>
<feature type="compositionally biased region" description="Polar residues" evidence="1">
    <location>
        <begin position="88"/>
        <end position="102"/>
    </location>
</feature>
<name>A0AAD1KQB0_9ACTN</name>
<dbReference type="AlphaFoldDB" id="A0AAD1KQB0"/>
<gene>
    <name evidence="2" type="ORF">KB1_17870</name>
</gene>
<accession>A0AAD1KQB0</accession>
<sequence>MGYLALPEKPVKGMAVAIALYPDGHTDDPENPGAKFYFAGDDPNRPEHRPQYGEAPAPTPTPTPTPTVSPKPTPTVAPTPAGKLTPAVTPTSLPTPKDQSGSPVKPGVGDHPRAGRPGAPATHGGNTGSPDPRGQGGIGGSGVGDGSAPIGLPATGA</sequence>
<evidence type="ECO:0000313" key="2">
    <source>
        <dbReference type="EMBL" id="BCY25797.1"/>
    </source>
</evidence>
<feature type="region of interest" description="Disordered" evidence="1">
    <location>
        <begin position="22"/>
        <end position="157"/>
    </location>
</feature>